<dbReference type="SUPFAM" id="SSF53474">
    <property type="entry name" value="alpha/beta-Hydrolases"/>
    <property type="match status" value="1"/>
</dbReference>
<dbReference type="PANTHER" id="PTHR43248:SF25">
    <property type="entry name" value="AB HYDROLASE-1 DOMAIN-CONTAINING PROTEIN-RELATED"/>
    <property type="match status" value="1"/>
</dbReference>
<evidence type="ECO:0000256" key="2">
    <source>
        <dbReference type="ARBA" id="ARBA00022801"/>
    </source>
</evidence>
<name>A0A9P3GJ85_9APHY</name>
<protein>
    <recommendedName>
        <fullName evidence="8">Alpha/beta-hydrolase</fullName>
    </recommendedName>
</protein>
<proteinExistence type="inferred from homology"/>
<evidence type="ECO:0000313" key="7">
    <source>
        <dbReference type="Proteomes" id="UP000703269"/>
    </source>
</evidence>
<evidence type="ECO:0000313" key="6">
    <source>
        <dbReference type="EMBL" id="GJE95976.1"/>
    </source>
</evidence>
<dbReference type="Gene3D" id="3.40.50.1820">
    <property type="entry name" value="alpha/beta hydrolase"/>
    <property type="match status" value="1"/>
</dbReference>
<organism evidence="6 7">
    <name type="scientific">Phanerochaete sordida</name>
    <dbReference type="NCBI Taxonomy" id="48140"/>
    <lineage>
        <taxon>Eukaryota</taxon>
        <taxon>Fungi</taxon>
        <taxon>Dikarya</taxon>
        <taxon>Basidiomycota</taxon>
        <taxon>Agaricomycotina</taxon>
        <taxon>Agaricomycetes</taxon>
        <taxon>Polyporales</taxon>
        <taxon>Phanerochaetaceae</taxon>
        <taxon>Phanerochaete</taxon>
    </lineage>
</organism>
<keyword evidence="2" id="KW-0378">Hydrolase</keyword>
<dbReference type="Pfam" id="PF08386">
    <property type="entry name" value="Abhydrolase_4"/>
    <property type="match status" value="1"/>
</dbReference>
<dbReference type="EMBL" id="BPQB01000054">
    <property type="protein sequence ID" value="GJE95976.1"/>
    <property type="molecule type" value="Genomic_DNA"/>
</dbReference>
<feature type="chain" id="PRO_5040141738" description="Alpha/beta-hydrolase" evidence="3">
    <location>
        <begin position="23"/>
        <end position="579"/>
    </location>
</feature>
<gene>
    <name evidence="6" type="ORF">PsYK624_121690</name>
</gene>
<dbReference type="OrthoDB" id="425534at2759"/>
<feature type="domain" description="AB hydrolase-1" evidence="4">
    <location>
        <begin position="92"/>
        <end position="247"/>
    </location>
</feature>
<dbReference type="InterPro" id="IPR051601">
    <property type="entry name" value="Serine_prot/Carboxylest_S33"/>
</dbReference>
<evidence type="ECO:0000256" key="3">
    <source>
        <dbReference type="SAM" id="SignalP"/>
    </source>
</evidence>
<comment type="similarity">
    <text evidence="1">Belongs to the peptidase S33 family.</text>
</comment>
<dbReference type="InterPro" id="IPR029058">
    <property type="entry name" value="AB_hydrolase_fold"/>
</dbReference>
<dbReference type="AlphaFoldDB" id="A0A9P3GJ85"/>
<keyword evidence="3" id="KW-0732">Signal</keyword>
<dbReference type="Proteomes" id="UP000703269">
    <property type="component" value="Unassembled WGS sequence"/>
</dbReference>
<comment type="caution">
    <text evidence="6">The sequence shown here is derived from an EMBL/GenBank/DDBJ whole genome shotgun (WGS) entry which is preliminary data.</text>
</comment>
<dbReference type="InterPro" id="IPR013595">
    <property type="entry name" value="Pept_S33_TAP-like_C"/>
</dbReference>
<evidence type="ECO:0000259" key="4">
    <source>
        <dbReference type="Pfam" id="PF00561"/>
    </source>
</evidence>
<keyword evidence="7" id="KW-1185">Reference proteome</keyword>
<reference evidence="6 7" key="1">
    <citation type="submission" date="2021-08" db="EMBL/GenBank/DDBJ databases">
        <title>Draft Genome Sequence of Phanerochaete sordida strain YK-624.</title>
        <authorList>
            <person name="Mori T."/>
            <person name="Dohra H."/>
            <person name="Suzuki T."/>
            <person name="Kawagishi H."/>
            <person name="Hirai H."/>
        </authorList>
    </citation>
    <scope>NUCLEOTIDE SEQUENCE [LARGE SCALE GENOMIC DNA]</scope>
    <source>
        <strain evidence="6 7">YK-624</strain>
    </source>
</reference>
<sequence length="579" mass="60568">MHVLQILASATLALGFATNAHAKLLATRDNGFDWMNLTSSTKLSLAPCYDSFKCARLTVPLQYSNPAAGETQVALLVSPSNFSRSDPRYRGPILFNPGGPGGSGVSFVQELAAYFRVIIGPAYDLVGFDPRGVGFTTPSLEVFHTAAEALAFYGAYPFNANESIASFGRGYAQVQILGSLAAARASTVAESVSTPAVAMDMLAISRAFGFEEVNYWGISYGTVLGATFAAMFPHNVGRFIIDGVVNSHEWYQGTDLSSLTFTDAALTSIYEACTAAGPSQCAIWAPTASAIRARIDALLASLHVAPVPVFDDPSTGSGVVDYATLVQQLLAVAYQPYASAPGAAQAVLALERGYASAVWAGSLAQEVGELASCATGVGAQGPLEVGAAVECGDIVGPFERTIEQAREDYAAVTKMSALFGPAYYYTSPGVCTGWHLRGKDVFNGSFTTSTRTPLLVISNTLDPITPIMSGKNMSAGFARSVLLQQNSTGHTSLSGFSLCTARAIAAYVANATLPAPHTVCQPDRAIFEPAPNAALAKRDAGGELGFEEAVRAIAGNDVLVRGGVLGRMRGARMVRGGLR</sequence>
<dbReference type="GO" id="GO:0016787">
    <property type="term" value="F:hydrolase activity"/>
    <property type="evidence" value="ECO:0007669"/>
    <property type="project" value="UniProtKB-KW"/>
</dbReference>
<dbReference type="PANTHER" id="PTHR43248">
    <property type="entry name" value="2-SUCCINYL-6-HYDROXY-2,4-CYCLOHEXADIENE-1-CARBOXYLATE SYNTHASE"/>
    <property type="match status" value="1"/>
</dbReference>
<evidence type="ECO:0000256" key="1">
    <source>
        <dbReference type="ARBA" id="ARBA00010088"/>
    </source>
</evidence>
<dbReference type="InterPro" id="IPR000073">
    <property type="entry name" value="AB_hydrolase_1"/>
</dbReference>
<dbReference type="Pfam" id="PF00561">
    <property type="entry name" value="Abhydrolase_1"/>
    <property type="match status" value="1"/>
</dbReference>
<evidence type="ECO:0000259" key="5">
    <source>
        <dbReference type="Pfam" id="PF08386"/>
    </source>
</evidence>
<evidence type="ECO:0008006" key="8">
    <source>
        <dbReference type="Google" id="ProtNLM"/>
    </source>
</evidence>
<accession>A0A9P3GJ85</accession>
<feature type="signal peptide" evidence="3">
    <location>
        <begin position="1"/>
        <end position="22"/>
    </location>
</feature>
<feature type="domain" description="Peptidase S33 tripeptidyl aminopeptidase-like C-terminal" evidence="5">
    <location>
        <begin position="423"/>
        <end position="520"/>
    </location>
</feature>